<dbReference type="InterPro" id="IPR006311">
    <property type="entry name" value="TAT_signal"/>
</dbReference>
<dbReference type="EMBL" id="BMNJ01000003">
    <property type="protein sequence ID" value="GGO97867.1"/>
    <property type="molecule type" value="Genomic_DNA"/>
</dbReference>
<reference evidence="3" key="1">
    <citation type="journal article" date="2014" name="Int. J. Syst. Evol. Microbiol.">
        <title>Complete genome sequence of Corynebacterium casei LMG S-19264T (=DSM 44701T), isolated from a smear-ripened cheese.</title>
        <authorList>
            <consortium name="US DOE Joint Genome Institute (JGI-PGF)"/>
            <person name="Walter F."/>
            <person name="Albersmeier A."/>
            <person name="Kalinowski J."/>
            <person name="Ruckert C."/>
        </authorList>
    </citation>
    <scope>NUCLEOTIDE SEQUENCE</scope>
    <source>
        <strain evidence="3">CGMCC 4.7372</strain>
    </source>
</reference>
<dbReference type="Gene3D" id="3.40.190.10">
    <property type="entry name" value="Periplasmic binding protein-like II"/>
    <property type="match status" value="2"/>
</dbReference>
<name>A0A8H9HE28_9ACTO</name>
<dbReference type="OrthoDB" id="7808807at2"/>
<gene>
    <name evidence="3" type="ORF">GCM10011612_11440</name>
</gene>
<evidence type="ECO:0000313" key="3">
    <source>
        <dbReference type="EMBL" id="GGO97867.1"/>
    </source>
</evidence>
<dbReference type="PANTHER" id="PTHR31528:SF15">
    <property type="entry name" value="RIBOFLAVIN-BINDING PROTEIN RIBY"/>
    <property type="match status" value="1"/>
</dbReference>
<dbReference type="RefSeq" id="WP_080462618.1">
    <property type="nucleotide sequence ID" value="NZ_BMNJ01000003.1"/>
</dbReference>
<evidence type="ECO:0000313" key="4">
    <source>
        <dbReference type="Proteomes" id="UP000614239"/>
    </source>
</evidence>
<protein>
    <recommendedName>
        <fullName evidence="2">SsuA/THI5-like domain-containing protein</fullName>
    </recommendedName>
</protein>
<dbReference type="AlphaFoldDB" id="A0A8H9HE28"/>
<feature type="chain" id="PRO_5034818287" description="SsuA/THI5-like domain-containing protein" evidence="1">
    <location>
        <begin position="30"/>
        <end position="355"/>
    </location>
</feature>
<feature type="signal peptide" evidence="1">
    <location>
        <begin position="1"/>
        <end position="29"/>
    </location>
</feature>
<keyword evidence="4" id="KW-1185">Reference proteome</keyword>
<feature type="domain" description="SsuA/THI5-like" evidence="2">
    <location>
        <begin position="60"/>
        <end position="277"/>
    </location>
</feature>
<evidence type="ECO:0000256" key="1">
    <source>
        <dbReference type="SAM" id="SignalP"/>
    </source>
</evidence>
<evidence type="ECO:0000259" key="2">
    <source>
        <dbReference type="Pfam" id="PF09084"/>
    </source>
</evidence>
<organism evidence="3 4">
    <name type="scientific">Actinomyces gaoshouyii</name>
    <dbReference type="NCBI Taxonomy" id="1960083"/>
    <lineage>
        <taxon>Bacteria</taxon>
        <taxon>Bacillati</taxon>
        <taxon>Actinomycetota</taxon>
        <taxon>Actinomycetes</taxon>
        <taxon>Actinomycetales</taxon>
        <taxon>Actinomycetaceae</taxon>
        <taxon>Actinomyces</taxon>
    </lineage>
</organism>
<accession>A0A8H9HE28</accession>
<dbReference type="Proteomes" id="UP000614239">
    <property type="component" value="Unassembled WGS sequence"/>
</dbReference>
<dbReference type="PANTHER" id="PTHR31528">
    <property type="entry name" value="4-AMINO-5-HYDROXYMETHYL-2-METHYLPYRIMIDINE PHOSPHATE SYNTHASE THI11-RELATED"/>
    <property type="match status" value="1"/>
</dbReference>
<dbReference type="GO" id="GO:0009228">
    <property type="term" value="P:thiamine biosynthetic process"/>
    <property type="evidence" value="ECO:0007669"/>
    <property type="project" value="InterPro"/>
</dbReference>
<dbReference type="Pfam" id="PF09084">
    <property type="entry name" value="NMT1"/>
    <property type="match status" value="1"/>
</dbReference>
<proteinExistence type="predicted"/>
<dbReference type="InterPro" id="IPR027939">
    <property type="entry name" value="NMT1/THI5"/>
</dbReference>
<dbReference type="InterPro" id="IPR015168">
    <property type="entry name" value="SsuA/THI5"/>
</dbReference>
<reference evidence="3" key="2">
    <citation type="submission" date="2020-09" db="EMBL/GenBank/DDBJ databases">
        <authorList>
            <person name="Sun Q."/>
            <person name="Zhou Y."/>
        </authorList>
    </citation>
    <scope>NUCLEOTIDE SEQUENCE</scope>
    <source>
        <strain evidence="3">CGMCC 4.7372</strain>
    </source>
</reference>
<dbReference type="PROSITE" id="PS51257">
    <property type="entry name" value="PROKAR_LIPOPROTEIN"/>
    <property type="match status" value="1"/>
</dbReference>
<comment type="caution">
    <text evidence="3">The sequence shown here is derived from an EMBL/GenBank/DDBJ whole genome shotgun (WGS) entry which is preliminary data.</text>
</comment>
<dbReference type="PROSITE" id="PS51318">
    <property type="entry name" value="TAT"/>
    <property type="match status" value="1"/>
</dbReference>
<sequence>MTSQPSRPRLTRRGLIASALALTGGGALAACSSGTASQVLRSGGAATGGALTIGLTYTPNIQFAPFYMALTNKDYESSVELRHHGGSEGLFDALLAGTEQMVIAGADEAVVAASNDSPLVVIGGYYQRYPGCVIAREDSAVASLADLEGRVVGLPGRTGENWYALQVAMRSAGLSESDLTILEIGFTQQAALAQPKPDTGDASRPDAIIGFSNNDAVGLKESGVAVRTIPVGDDIPLIGASLVTTRAVLEARRAELDAAVMASSRGMAAFVTDPDAAVAATRQYVPDLVDDAQAARARAVAVATAELIAPRGSDTTIGALEQAKAATMIDFLGGQGILGSTAVTADVVCQPLLAA</sequence>
<keyword evidence="1" id="KW-0732">Signal</keyword>
<dbReference type="SUPFAM" id="SSF53850">
    <property type="entry name" value="Periplasmic binding protein-like II"/>
    <property type="match status" value="1"/>
</dbReference>